<dbReference type="OrthoDB" id="435651at2759"/>
<dbReference type="Proteomes" id="UP000604046">
    <property type="component" value="Unassembled WGS sequence"/>
</dbReference>
<name>A0A812LGH8_9DINO</name>
<feature type="transmembrane region" description="Helical" evidence="1">
    <location>
        <begin position="377"/>
        <end position="399"/>
    </location>
</feature>
<dbReference type="EMBL" id="CAJNDS010001057">
    <property type="protein sequence ID" value="CAE7245685.1"/>
    <property type="molecule type" value="Genomic_DNA"/>
</dbReference>
<reference evidence="2" key="1">
    <citation type="submission" date="2021-02" db="EMBL/GenBank/DDBJ databases">
        <authorList>
            <person name="Dougan E. K."/>
            <person name="Rhodes N."/>
            <person name="Thang M."/>
            <person name="Chan C."/>
        </authorList>
    </citation>
    <scope>NUCLEOTIDE SEQUENCE</scope>
</reference>
<feature type="transmembrane region" description="Helical" evidence="1">
    <location>
        <begin position="309"/>
        <end position="329"/>
    </location>
</feature>
<evidence type="ECO:0000313" key="2">
    <source>
        <dbReference type="EMBL" id="CAE7245685.1"/>
    </source>
</evidence>
<gene>
    <name evidence="2" type="ORF">SNAT2548_LOCUS11609</name>
</gene>
<proteinExistence type="predicted"/>
<comment type="caution">
    <text evidence="2">The sequence shown here is derived from an EMBL/GenBank/DDBJ whole genome shotgun (WGS) entry which is preliminary data.</text>
</comment>
<evidence type="ECO:0000256" key="1">
    <source>
        <dbReference type="SAM" id="Phobius"/>
    </source>
</evidence>
<accession>A0A812LGH8</accession>
<sequence length="691" mass="76682">MSWQARVRGFGQPGVMAPAGWDPELYDALLRTLKEELRTEFQAEKAVLLGLREELRRGFQAETAYAIAQCMARVEELRYEIRQQKDHTFDACPEQIVNMPEAIGEKEAPNPDLLHTEKGPKEPVPLGESTWNALLVIGLAGAGWFDTIVASGVVIASPLMQLAFTIVLVTRDFLGEPLTAEIGPAQRWRMGAAHDHKHVDLADTSLVSRVCNGDSSLIMSNKQADLIGQVNAYLGLEDSQLTPDGLSPGTVLCVLCIFWWCLYLGRELRSILSSVEALWYVPHGPTELVDGTVLSLSTPRRCFFYSVRLSKAAISCMLLVAGILWIASTTSVRRLMLHAVVLKNLLELDTIFYGAFMPMKFQVSIKKLKPLHFRNSVWRSQIECFLVVLLFAVAMILTWSQLVAPLSTTMENLKREYCAGNQDFVVGINDHHGVAVVRPTVHFSEDLLPGFVAQEVHEYALASPSRQSQLLVVNNIRDFERTRLETVATSTTQSLQCEDFDKWFLWGQGDAIPDRYAPYWWAAATGLGLPSNSTCADMAAHCLGPHSQLLRMVCSVTCGCVEPSANPMYMVQAQGCLQQCRDEVQFWTDEMPCEDVATDSVAWQAFWDFYPSAMEAFYGASQAQRSQLQALAENMKQAGCSELDFELEPTEILSDVRFCDGHPQLFAPLSQFCPATCCTGNSPSCPSSCSA</sequence>
<protein>
    <submittedName>
        <fullName evidence="2">Uncharacterized protein</fullName>
    </submittedName>
</protein>
<keyword evidence="1" id="KW-0812">Transmembrane</keyword>
<keyword evidence="1" id="KW-0472">Membrane</keyword>
<organism evidence="2 3">
    <name type="scientific">Symbiodinium natans</name>
    <dbReference type="NCBI Taxonomy" id="878477"/>
    <lineage>
        <taxon>Eukaryota</taxon>
        <taxon>Sar</taxon>
        <taxon>Alveolata</taxon>
        <taxon>Dinophyceae</taxon>
        <taxon>Suessiales</taxon>
        <taxon>Symbiodiniaceae</taxon>
        <taxon>Symbiodinium</taxon>
    </lineage>
</organism>
<evidence type="ECO:0000313" key="3">
    <source>
        <dbReference type="Proteomes" id="UP000604046"/>
    </source>
</evidence>
<keyword evidence="1" id="KW-1133">Transmembrane helix</keyword>
<keyword evidence="3" id="KW-1185">Reference proteome</keyword>
<dbReference type="AlphaFoldDB" id="A0A812LGH8"/>